<reference evidence="2 3" key="1">
    <citation type="submission" date="2020-05" db="EMBL/GenBank/DDBJ databases">
        <title>Whole genome shotgun sequence of Streptomyces microflavus NBRC 13062.</title>
        <authorList>
            <person name="Komaki H."/>
            <person name="Tamura T."/>
        </authorList>
    </citation>
    <scope>NUCLEOTIDE SEQUENCE [LARGE SCALE GENOMIC DNA]</scope>
    <source>
        <strain evidence="2 3">NBRC 13062</strain>
    </source>
</reference>
<comment type="caution">
    <text evidence="2">The sequence shown here is derived from an EMBL/GenBank/DDBJ whole genome shotgun (WGS) entry which is preliminary data.</text>
</comment>
<sequence length="165" mass="16910">MRLLRRGEGGGGGGWLCEEAGQAAVVGGAPSVGDRGGLEQCEVAAEDPGDYRESDQRGVRARGERECRGGEAAECDQCGRARGDFGAAGGGRVKGASEGLSGGAQSECPCCLAGGVAAFQQEGNKGNDRGRDGERGERECDREPPSLRTGSRLLSRATVLKARGL</sequence>
<feature type="region of interest" description="Disordered" evidence="1">
    <location>
        <begin position="43"/>
        <end position="63"/>
    </location>
</feature>
<name>A0A7J0CIQ2_STRMI</name>
<dbReference type="Proteomes" id="UP000498740">
    <property type="component" value="Unassembled WGS sequence"/>
</dbReference>
<evidence type="ECO:0000256" key="1">
    <source>
        <dbReference type="SAM" id="MobiDB-lite"/>
    </source>
</evidence>
<evidence type="ECO:0000313" key="2">
    <source>
        <dbReference type="EMBL" id="GFN02366.1"/>
    </source>
</evidence>
<proteinExistence type="predicted"/>
<protein>
    <submittedName>
        <fullName evidence="2">Uncharacterized protein</fullName>
    </submittedName>
</protein>
<feature type="compositionally biased region" description="Basic and acidic residues" evidence="1">
    <location>
        <begin position="49"/>
        <end position="63"/>
    </location>
</feature>
<feature type="compositionally biased region" description="Basic and acidic residues" evidence="1">
    <location>
        <begin position="125"/>
        <end position="145"/>
    </location>
</feature>
<dbReference type="EMBL" id="BLWD01000001">
    <property type="protein sequence ID" value="GFN02366.1"/>
    <property type="molecule type" value="Genomic_DNA"/>
</dbReference>
<feature type="region of interest" description="Disordered" evidence="1">
    <location>
        <begin position="121"/>
        <end position="155"/>
    </location>
</feature>
<accession>A0A7J0CIQ2</accession>
<dbReference type="AlphaFoldDB" id="A0A7J0CIQ2"/>
<organism evidence="2 3">
    <name type="scientific">Streptomyces microflavus</name>
    <name type="common">Streptomyces lipmanii</name>
    <dbReference type="NCBI Taxonomy" id="1919"/>
    <lineage>
        <taxon>Bacteria</taxon>
        <taxon>Bacillati</taxon>
        <taxon>Actinomycetota</taxon>
        <taxon>Actinomycetes</taxon>
        <taxon>Kitasatosporales</taxon>
        <taxon>Streptomycetaceae</taxon>
        <taxon>Streptomyces</taxon>
    </lineage>
</organism>
<gene>
    <name evidence="2" type="ORF">Smic_09220</name>
</gene>
<evidence type="ECO:0000313" key="3">
    <source>
        <dbReference type="Proteomes" id="UP000498740"/>
    </source>
</evidence>